<dbReference type="PANTHER" id="PTHR10775:SF185">
    <property type="entry name" value="OS08G0208400 PROTEIN"/>
    <property type="match status" value="1"/>
</dbReference>
<protein>
    <submittedName>
        <fullName evidence="1">39950_t:CDS:1</fullName>
    </submittedName>
</protein>
<proteinExistence type="predicted"/>
<dbReference type="Proteomes" id="UP000789901">
    <property type="component" value="Unassembled WGS sequence"/>
</dbReference>
<dbReference type="EMBL" id="CAJVQB010145169">
    <property type="protein sequence ID" value="CAG8855028.1"/>
    <property type="molecule type" value="Genomic_DNA"/>
</dbReference>
<sequence>IIQALQLLRLKIENPAVSNNFYESVLKIFKCSNASLYLAKKKLQQLVNFEETKVEMCINSCLAFTEEFIEDTRCQICGESRYDSKETPRKFAIYFPLIPRLRIQYADSTHAIQLKYRANYKQDNETIRDIYDG</sequence>
<name>A0ABN7XL12_GIGMA</name>
<dbReference type="PANTHER" id="PTHR10775">
    <property type="entry name" value="OS08G0208400 PROTEIN"/>
    <property type="match status" value="1"/>
</dbReference>
<organism evidence="1 2">
    <name type="scientific">Gigaspora margarita</name>
    <dbReference type="NCBI Taxonomy" id="4874"/>
    <lineage>
        <taxon>Eukaryota</taxon>
        <taxon>Fungi</taxon>
        <taxon>Fungi incertae sedis</taxon>
        <taxon>Mucoromycota</taxon>
        <taxon>Glomeromycotina</taxon>
        <taxon>Glomeromycetes</taxon>
        <taxon>Diversisporales</taxon>
        <taxon>Gigasporaceae</taxon>
        <taxon>Gigaspora</taxon>
    </lineage>
</organism>
<comment type="caution">
    <text evidence="1">The sequence shown here is derived from an EMBL/GenBank/DDBJ whole genome shotgun (WGS) entry which is preliminary data.</text>
</comment>
<evidence type="ECO:0000313" key="1">
    <source>
        <dbReference type="EMBL" id="CAG8855028.1"/>
    </source>
</evidence>
<feature type="non-terminal residue" evidence="1">
    <location>
        <position position="133"/>
    </location>
</feature>
<reference evidence="1 2" key="1">
    <citation type="submission" date="2021-06" db="EMBL/GenBank/DDBJ databases">
        <authorList>
            <person name="Kallberg Y."/>
            <person name="Tangrot J."/>
            <person name="Rosling A."/>
        </authorList>
    </citation>
    <scope>NUCLEOTIDE SEQUENCE [LARGE SCALE GENOMIC DNA]</scope>
    <source>
        <strain evidence="1 2">120-4 pot B 10/14</strain>
    </source>
</reference>
<feature type="non-terminal residue" evidence="1">
    <location>
        <position position="1"/>
    </location>
</feature>
<keyword evidence="2" id="KW-1185">Reference proteome</keyword>
<gene>
    <name evidence="1" type="ORF">GMARGA_LOCUS43849</name>
</gene>
<evidence type="ECO:0000313" key="2">
    <source>
        <dbReference type="Proteomes" id="UP000789901"/>
    </source>
</evidence>
<accession>A0ABN7XL12</accession>